<dbReference type="OrthoDB" id="73875at2759"/>
<keyword evidence="2" id="KW-0843">Virulence</keyword>
<dbReference type="InterPro" id="IPR018392">
    <property type="entry name" value="LysM"/>
</dbReference>
<dbReference type="PROSITE" id="PS51782">
    <property type="entry name" value="LYSM"/>
    <property type="match status" value="1"/>
</dbReference>
<dbReference type="InterPro" id="IPR057277">
    <property type="entry name" value="LysM_C"/>
</dbReference>
<reference evidence="6" key="1">
    <citation type="submission" date="2022-11" db="EMBL/GenBank/DDBJ databases">
        <authorList>
            <person name="Petersen C."/>
        </authorList>
    </citation>
    <scope>NUCLEOTIDE SEQUENCE</scope>
    <source>
        <strain evidence="6">IBT 30761</strain>
    </source>
</reference>
<dbReference type="RefSeq" id="XP_056472472.1">
    <property type="nucleotide sequence ID" value="XM_056621666.1"/>
</dbReference>
<keyword evidence="7" id="KW-1185">Reference proteome</keyword>
<feature type="compositionally biased region" description="Basic and acidic residues" evidence="3">
    <location>
        <begin position="236"/>
        <end position="252"/>
    </location>
</feature>
<dbReference type="Pfam" id="PF25139">
    <property type="entry name" value="LysM14_C"/>
    <property type="match status" value="1"/>
</dbReference>
<dbReference type="InterPro" id="IPR036779">
    <property type="entry name" value="LysM_dom_sf"/>
</dbReference>
<dbReference type="AlphaFoldDB" id="A0A9W9EZ09"/>
<evidence type="ECO:0000313" key="7">
    <source>
        <dbReference type="Proteomes" id="UP001149074"/>
    </source>
</evidence>
<feature type="compositionally biased region" description="Low complexity" evidence="3">
    <location>
        <begin position="253"/>
        <end position="262"/>
    </location>
</feature>
<feature type="domain" description="LysM" evidence="5">
    <location>
        <begin position="42"/>
        <end position="90"/>
    </location>
</feature>
<dbReference type="EMBL" id="JAPQKI010000009">
    <property type="protein sequence ID" value="KAJ5090491.1"/>
    <property type="molecule type" value="Genomic_DNA"/>
</dbReference>
<dbReference type="PANTHER" id="PTHR47700">
    <property type="entry name" value="V CHITINASE, PUTATIVE (AFU_ORTHOLOGUE AFUA_6G13720)-RELATED"/>
    <property type="match status" value="1"/>
</dbReference>
<accession>A0A9W9EZ09</accession>
<gene>
    <name evidence="6" type="ORF">N7532_009175</name>
</gene>
<sequence>MRVFTLSNFSTLCGLLLHTASGSQKEPDLRNVFQEPDDPLCTSHLVLPGDRCANLAEQYHVTVADIESYNKGTFGWNGWDKIFVGTFICLSAGSPPMPVALPQAICGPQVPGTARPSNMSDLVDLNPCIAPDCKCSVNGGFCTDTVNYNHACPTGAATSSTTGSTSKATTITTTTAGLSAVGPPIKETRKYNYDQYQHNKDNHDHSHDYRENDDYENNSKDHHNNNQARRAHREPKRQQMESKHLLQKELQRRLLPARRLQPWENNTMHQPPRYKMSTDEKADAWCRWVSTSDAMFIPCSSSPLRTPGSWNFKNAVCSVYKTDDCSGSAVQSYTSYGSVQCQDYTESSSMSAMEWNSMKCQTLKEAYDSGSS</sequence>
<dbReference type="Proteomes" id="UP001149074">
    <property type="component" value="Unassembled WGS sequence"/>
</dbReference>
<feature type="chain" id="PRO_5040737941" description="LysM domain-containing protein" evidence="4">
    <location>
        <begin position="23"/>
        <end position="372"/>
    </location>
</feature>
<comment type="caution">
    <text evidence="6">The sequence shown here is derived from an EMBL/GenBank/DDBJ whole genome shotgun (WGS) entry which is preliminary data.</text>
</comment>
<name>A0A9W9EZ09_9EURO</name>
<dbReference type="PANTHER" id="PTHR47700:SF2">
    <property type="entry name" value="CHITINASE"/>
    <property type="match status" value="1"/>
</dbReference>
<keyword evidence="1" id="KW-0147">Chitin-binding</keyword>
<feature type="signal peptide" evidence="4">
    <location>
        <begin position="1"/>
        <end position="22"/>
    </location>
</feature>
<evidence type="ECO:0000256" key="1">
    <source>
        <dbReference type="ARBA" id="ARBA00022669"/>
    </source>
</evidence>
<evidence type="ECO:0000256" key="2">
    <source>
        <dbReference type="ARBA" id="ARBA00023026"/>
    </source>
</evidence>
<dbReference type="Gene3D" id="3.10.350.10">
    <property type="entry name" value="LysM domain"/>
    <property type="match status" value="1"/>
</dbReference>
<dbReference type="InterPro" id="IPR053214">
    <property type="entry name" value="LysM12-like"/>
</dbReference>
<evidence type="ECO:0000313" key="6">
    <source>
        <dbReference type="EMBL" id="KAJ5090491.1"/>
    </source>
</evidence>
<dbReference type="SUPFAM" id="SSF54106">
    <property type="entry name" value="LysM domain"/>
    <property type="match status" value="1"/>
</dbReference>
<proteinExistence type="predicted"/>
<feature type="compositionally biased region" description="Basic and acidic residues" evidence="3">
    <location>
        <begin position="197"/>
        <end position="224"/>
    </location>
</feature>
<dbReference type="GeneID" id="81360645"/>
<protein>
    <recommendedName>
        <fullName evidence="5">LysM domain-containing protein</fullName>
    </recommendedName>
</protein>
<feature type="region of interest" description="Disordered" evidence="3">
    <location>
        <begin position="197"/>
        <end position="274"/>
    </location>
</feature>
<dbReference type="GO" id="GO:0008061">
    <property type="term" value="F:chitin binding"/>
    <property type="evidence" value="ECO:0007669"/>
    <property type="project" value="UniProtKB-KW"/>
</dbReference>
<reference evidence="6" key="2">
    <citation type="journal article" date="2023" name="IMA Fungus">
        <title>Comparative genomic study of the Penicillium genus elucidates a diverse pangenome and 15 lateral gene transfer events.</title>
        <authorList>
            <person name="Petersen C."/>
            <person name="Sorensen T."/>
            <person name="Nielsen M.R."/>
            <person name="Sondergaard T.E."/>
            <person name="Sorensen J.L."/>
            <person name="Fitzpatrick D.A."/>
            <person name="Frisvad J.C."/>
            <person name="Nielsen K.L."/>
        </authorList>
    </citation>
    <scope>NUCLEOTIDE SEQUENCE</scope>
    <source>
        <strain evidence="6">IBT 30761</strain>
    </source>
</reference>
<evidence type="ECO:0000259" key="5">
    <source>
        <dbReference type="PROSITE" id="PS51782"/>
    </source>
</evidence>
<keyword evidence="4" id="KW-0732">Signal</keyword>
<evidence type="ECO:0000256" key="4">
    <source>
        <dbReference type="SAM" id="SignalP"/>
    </source>
</evidence>
<evidence type="ECO:0000256" key="3">
    <source>
        <dbReference type="SAM" id="MobiDB-lite"/>
    </source>
</evidence>
<organism evidence="6 7">
    <name type="scientific">Penicillium argentinense</name>
    <dbReference type="NCBI Taxonomy" id="1131581"/>
    <lineage>
        <taxon>Eukaryota</taxon>
        <taxon>Fungi</taxon>
        <taxon>Dikarya</taxon>
        <taxon>Ascomycota</taxon>
        <taxon>Pezizomycotina</taxon>
        <taxon>Eurotiomycetes</taxon>
        <taxon>Eurotiomycetidae</taxon>
        <taxon>Eurotiales</taxon>
        <taxon>Aspergillaceae</taxon>
        <taxon>Penicillium</taxon>
    </lineage>
</organism>